<keyword evidence="9" id="KW-0325">Glycoprotein</keyword>
<feature type="compositionally biased region" description="Basic and acidic residues" evidence="10">
    <location>
        <begin position="1"/>
        <end position="17"/>
    </location>
</feature>
<dbReference type="GO" id="GO:0016020">
    <property type="term" value="C:membrane"/>
    <property type="evidence" value="ECO:0007669"/>
    <property type="project" value="UniProtKB-SubCell"/>
</dbReference>
<proteinExistence type="predicted"/>
<feature type="transmembrane region" description="Helical" evidence="11">
    <location>
        <begin position="54"/>
        <end position="81"/>
    </location>
</feature>
<evidence type="ECO:0000256" key="1">
    <source>
        <dbReference type="ARBA" id="ARBA00004479"/>
    </source>
</evidence>
<keyword evidence="14" id="KW-1185">Reference proteome</keyword>
<feature type="non-terminal residue" evidence="13">
    <location>
        <position position="1"/>
    </location>
</feature>
<evidence type="ECO:0000256" key="11">
    <source>
        <dbReference type="SAM" id="Phobius"/>
    </source>
</evidence>
<evidence type="ECO:0000256" key="6">
    <source>
        <dbReference type="ARBA" id="ARBA00022989"/>
    </source>
</evidence>
<evidence type="ECO:0000256" key="9">
    <source>
        <dbReference type="ARBA" id="ARBA00023180"/>
    </source>
</evidence>
<dbReference type="FunFam" id="1.10.510.10:FF:000431">
    <property type="entry name" value="Putative inactive leucine-rich repeat receptor-like protein kinase"/>
    <property type="match status" value="1"/>
</dbReference>
<keyword evidence="13" id="KW-0418">Kinase</keyword>
<evidence type="ECO:0000313" key="14">
    <source>
        <dbReference type="Proteomes" id="UP000685013"/>
    </source>
</evidence>
<keyword evidence="2" id="KW-0433">Leucine-rich repeat</keyword>
<evidence type="ECO:0000313" key="13">
    <source>
        <dbReference type="EMBL" id="KAG6603469.1"/>
    </source>
</evidence>
<feature type="region of interest" description="Disordered" evidence="10">
    <location>
        <begin position="1"/>
        <end position="30"/>
    </location>
</feature>
<accession>A0AAV6NWG6</accession>
<evidence type="ECO:0000256" key="7">
    <source>
        <dbReference type="ARBA" id="ARBA00023136"/>
    </source>
</evidence>
<evidence type="ECO:0000256" key="5">
    <source>
        <dbReference type="ARBA" id="ARBA00022737"/>
    </source>
</evidence>
<keyword evidence="7 11" id="KW-0472">Membrane</keyword>
<keyword evidence="13" id="KW-0808">Transferase</keyword>
<dbReference type="InterPro" id="IPR001245">
    <property type="entry name" value="Ser-Thr/Tyr_kinase_cat_dom"/>
</dbReference>
<evidence type="ECO:0000256" key="4">
    <source>
        <dbReference type="ARBA" id="ARBA00022729"/>
    </source>
</evidence>
<evidence type="ECO:0000256" key="8">
    <source>
        <dbReference type="ARBA" id="ARBA00023170"/>
    </source>
</evidence>
<reference evidence="13 14" key="1">
    <citation type="journal article" date="2021" name="Hortic Res">
        <title>The domestication of Cucurbita argyrosperma as revealed by the genome of its wild relative.</title>
        <authorList>
            <person name="Barrera-Redondo J."/>
            <person name="Sanchez-de la Vega G."/>
            <person name="Aguirre-Liguori J.A."/>
            <person name="Castellanos-Morales G."/>
            <person name="Gutierrez-Guerrero Y.T."/>
            <person name="Aguirre-Dugua X."/>
            <person name="Aguirre-Planter E."/>
            <person name="Tenaillon M.I."/>
            <person name="Lira-Saade R."/>
            <person name="Eguiarte L.E."/>
        </authorList>
    </citation>
    <scope>NUCLEOTIDE SEQUENCE [LARGE SCALE GENOMIC DNA]</scope>
    <source>
        <strain evidence="13">JBR-2021</strain>
    </source>
</reference>
<name>A0AAV6NWG6_9ROSI</name>
<comment type="caution">
    <text evidence="13">The sequence shown here is derived from an EMBL/GenBank/DDBJ whole genome shotgun (WGS) entry which is preliminary data.</text>
</comment>
<dbReference type="PANTHER" id="PTHR48006:SF84">
    <property type="entry name" value="REPEAT TRANSMEMBRANE PROTEIN KINASE, PUTATIVE, EXPRESSED-RELATED"/>
    <property type="match status" value="1"/>
</dbReference>
<evidence type="ECO:0000256" key="2">
    <source>
        <dbReference type="ARBA" id="ARBA00022614"/>
    </source>
</evidence>
<dbReference type="Pfam" id="PF07714">
    <property type="entry name" value="PK_Tyr_Ser-Thr"/>
    <property type="match status" value="1"/>
</dbReference>
<feature type="transmembrane region" description="Helical" evidence="11">
    <location>
        <begin position="160"/>
        <end position="183"/>
    </location>
</feature>
<dbReference type="AlphaFoldDB" id="A0AAV6NWG6"/>
<keyword evidence="4" id="KW-0732">Signal</keyword>
<gene>
    <name evidence="13" type="ORF">SDJN03_04078</name>
</gene>
<keyword evidence="3 11" id="KW-0812">Transmembrane</keyword>
<evidence type="ECO:0000259" key="12">
    <source>
        <dbReference type="PROSITE" id="PS50011"/>
    </source>
</evidence>
<protein>
    <submittedName>
        <fullName evidence="13">Inactive leucine-rich repeat receptor-like protein kinase</fullName>
    </submittedName>
</protein>
<dbReference type="GO" id="GO:0004672">
    <property type="term" value="F:protein kinase activity"/>
    <property type="evidence" value="ECO:0007669"/>
    <property type="project" value="InterPro"/>
</dbReference>
<dbReference type="Proteomes" id="UP000685013">
    <property type="component" value="Chromosome 3"/>
</dbReference>
<keyword evidence="6 11" id="KW-1133">Transmembrane helix</keyword>
<evidence type="ECO:0000256" key="10">
    <source>
        <dbReference type="SAM" id="MobiDB-lite"/>
    </source>
</evidence>
<dbReference type="InterPro" id="IPR000719">
    <property type="entry name" value="Prot_kinase_dom"/>
</dbReference>
<keyword evidence="5" id="KW-0677">Repeat</keyword>
<keyword evidence="8 13" id="KW-0675">Receptor</keyword>
<evidence type="ECO:0000256" key="3">
    <source>
        <dbReference type="ARBA" id="ARBA00022692"/>
    </source>
</evidence>
<feature type="domain" description="Protein kinase" evidence="12">
    <location>
        <begin position="225"/>
        <end position="502"/>
    </location>
</feature>
<dbReference type="PANTHER" id="PTHR48006">
    <property type="entry name" value="LEUCINE-RICH REPEAT-CONTAINING PROTEIN DDB_G0281931-RELATED"/>
    <property type="match status" value="1"/>
</dbReference>
<comment type="subcellular location">
    <subcellularLocation>
        <location evidence="1">Membrane</location>
        <topology evidence="1">Single-pass type I membrane protein</topology>
    </subcellularLocation>
</comment>
<dbReference type="PROSITE" id="PS50011">
    <property type="entry name" value="PROTEIN_KINASE_DOM"/>
    <property type="match status" value="1"/>
</dbReference>
<dbReference type="GO" id="GO:0005524">
    <property type="term" value="F:ATP binding"/>
    <property type="evidence" value="ECO:0007669"/>
    <property type="project" value="InterPro"/>
</dbReference>
<organism evidence="13 14">
    <name type="scientific">Cucurbita argyrosperma subsp. sororia</name>
    <dbReference type="NCBI Taxonomy" id="37648"/>
    <lineage>
        <taxon>Eukaryota</taxon>
        <taxon>Viridiplantae</taxon>
        <taxon>Streptophyta</taxon>
        <taxon>Embryophyta</taxon>
        <taxon>Tracheophyta</taxon>
        <taxon>Spermatophyta</taxon>
        <taxon>Magnoliopsida</taxon>
        <taxon>eudicotyledons</taxon>
        <taxon>Gunneridae</taxon>
        <taxon>Pentapetalae</taxon>
        <taxon>rosids</taxon>
        <taxon>fabids</taxon>
        <taxon>Cucurbitales</taxon>
        <taxon>Cucurbitaceae</taxon>
        <taxon>Cucurbiteae</taxon>
        <taxon>Cucurbita</taxon>
    </lineage>
</organism>
<dbReference type="EMBL" id="JAGKQH010000003">
    <property type="protein sequence ID" value="KAG6603469.1"/>
    <property type="molecule type" value="Genomic_DNA"/>
</dbReference>
<sequence length="532" mass="59299">MAEAAKEKAPKATHSEAKGPSPAPLRLPDIPKFHHTHHESEISPIPSLELVYEILQLVLFIGSMAQVFCNSVFLVIVVLFVRIDLSQQFQSSPTRTLLRIQKLLNFPAALSNWNDSTDFCNLEPDASVTVQHPVSFCRNEALAVGIVPEEKKTYESRNTFLAPSIVGGVVGVVILFGIVYWVVRRKNEKNMVKNPPTNLIVENPSAGYTSKLLSDSKIEDATNNFDSSAFMGEGSQGQMYRGQLKDGSFVTIRCLKMKRRSSIHNFTHHIDLISKLRHRHLVSALGHCFELYLEDSSVSRIFLVFEYVPNGTLRSWISERHTRHSRRSLAWTQRIAAAVGIAKGIQFLHTVAGVYSNNIKITDVLLDQNLVAKISSYNLPLMAESMAKVSRGVSSGGSKDSSDQERINQEAQADIYDFGAILLEIIRGRSFKSKNEINAQREKLQEAISGDSVARKNVVDPAIQNECLDQSLKTMMEVCVRCLLKDPITRPSIEDVLWNLQFAAQVQDAWCGEYRSSDGSPVSPSQPKLSIC</sequence>
<dbReference type="InterPro" id="IPR051824">
    <property type="entry name" value="LRR_Rcpt-Like_S/T_Kinase"/>
</dbReference>